<name>A0ABW8D231_STRBI</name>
<dbReference type="Proteomes" id="UP001614391">
    <property type="component" value="Unassembled WGS sequence"/>
</dbReference>
<protein>
    <submittedName>
        <fullName evidence="1">Uncharacterized protein</fullName>
    </submittedName>
</protein>
<accession>A0ABW8D231</accession>
<evidence type="ECO:0000313" key="1">
    <source>
        <dbReference type="EMBL" id="MFI9123896.1"/>
    </source>
</evidence>
<dbReference type="EMBL" id="JBITYT010000023">
    <property type="protein sequence ID" value="MFI9123896.1"/>
    <property type="molecule type" value="Genomic_DNA"/>
</dbReference>
<proteinExistence type="predicted"/>
<reference evidence="1 2" key="1">
    <citation type="submission" date="2024-10" db="EMBL/GenBank/DDBJ databases">
        <title>The Natural Products Discovery Center: Release of the First 8490 Sequenced Strains for Exploring Actinobacteria Biosynthetic Diversity.</title>
        <authorList>
            <person name="Kalkreuter E."/>
            <person name="Kautsar S.A."/>
            <person name="Yang D."/>
            <person name="Bader C.D."/>
            <person name="Teijaro C.N."/>
            <person name="Fluegel L."/>
            <person name="Davis C.M."/>
            <person name="Simpson J.R."/>
            <person name="Lauterbach L."/>
            <person name="Steele A.D."/>
            <person name="Gui C."/>
            <person name="Meng S."/>
            <person name="Li G."/>
            <person name="Viehrig K."/>
            <person name="Ye F."/>
            <person name="Su P."/>
            <person name="Kiefer A.F."/>
            <person name="Nichols A."/>
            <person name="Cepeda A.J."/>
            <person name="Yan W."/>
            <person name="Fan B."/>
            <person name="Jiang Y."/>
            <person name="Adhikari A."/>
            <person name="Zheng C.-J."/>
            <person name="Schuster L."/>
            <person name="Cowan T.M."/>
            <person name="Smanski M.J."/>
            <person name="Chevrette M.G."/>
            <person name="De Carvalho L.P.S."/>
            <person name="Shen B."/>
        </authorList>
    </citation>
    <scope>NUCLEOTIDE SEQUENCE [LARGE SCALE GENOMIC DNA]</scope>
    <source>
        <strain evidence="1 2">NPDC053346</strain>
    </source>
</reference>
<keyword evidence="2" id="KW-1185">Reference proteome</keyword>
<evidence type="ECO:0000313" key="2">
    <source>
        <dbReference type="Proteomes" id="UP001614391"/>
    </source>
</evidence>
<organism evidence="1 2">
    <name type="scientific">Streptomyces bikiniensis</name>
    <dbReference type="NCBI Taxonomy" id="1896"/>
    <lineage>
        <taxon>Bacteria</taxon>
        <taxon>Bacillati</taxon>
        <taxon>Actinomycetota</taxon>
        <taxon>Actinomycetes</taxon>
        <taxon>Kitasatosporales</taxon>
        <taxon>Streptomycetaceae</taxon>
        <taxon>Streptomyces</taxon>
    </lineage>
</organism>
<comment type="caution">
    <text evidence="1">The sequence shown here is derived from an EMBL/GenBank/DDBJ whole genome shotgun (WGS) entry which is preliminary data.</text>
</comment>
<dbReference type="RefSeq" id="WP_399621762.1">
    <property type="nucleotide sequence ID" value="NZ_JBITYT010000023.1"/>
</dbReference>
<gene>
    <name evidence="1" type="ORF">ACIGW0_31645</name>
</gene>
<sequence length="64" mass="6925">MARLQVMPLPSTSDDPAPFMLVLDEVNTLDVDFTDAVYADVLLHMKDGVGARYVLVTTATVDVA</sequence>